<feature type="signal peptide" evidence="1">
    <location>
        <begin position="1"/>
        <end position="26"/>
    </location>
</feature>
<evidence type="ECO:0000313" key="2">
    <source>
        <dbReference type="EMBL" id="MFC5723498.1"/>
    </source>
</evidence>
<feature type="chain" id="PRO_5046832254" description="Secreted protein" evidence="1">
    <location>
        <begin position="27"/>
        <end position="166"/>
    </location>
</feature>
<keyword evidence="3" id="KW-1185">Reference proteome</keyword>
<dbReference type="RefSeq" id="WP_390319762.1">
    <property type="nucleotide sequence ID" value="NZ_JBHSPB010000018.1"/>
</dbReference>
<evidence type="ECO:0000313" key="3">
    <source>
        <dbReference type="Proteomes" id="UP001596083"/>
    </source>
</evidence>
<organism evidence="2 3">
    <name type="scientific">Streptomyces gamaensis</name>
    <dbReference type="NCBI Taxonomy" id="1763542"/>
    <lineage>
        <taxon>Bacteria</taxon>
        <taxon>Bacillati</taxon>
        <taxon>Actinomycetota</taxon>
        <taxon>Actinomycetes</taxon>
        <taxon>Kitasatosporales</taxon>
        <taxon>Streptomycetaceae</taxon>
        <taxon>Streptomyces</taxon>
    </lineage>
</organism>
<dbReference type="EMBL" id="JBHSPB010000018">
    <property type="protein sequence ID" value="MFC5723498.1"/>
    <property type="molecule type" value="Genomic_DNA"/>
</dbReference>
<evidence type="ECO:0000256" key="1">
    <source>
        <dbReference type="SAM" id="SignalP"/>
    </source>
</evidence>
<dbReference type="Proteomes" id="UP001596083">
    <property type="component" value="Unassembled WGS sequence"/>
</dbReference>
<gene>
    <name evidence="2" type="ORF">ACFP1Z_25365</name>
</gene>
<sequence>MRGTTVTLGSLALVVASSLWAPASQAHTSEAVTCTGHAESRYDPPLALLPRQTRNHADVRYTCTVTPGRTLPASGSFDLDPTPASCVSLSNGHGTETVRYADGRRSEIDLTGITTTRAAGALILLQTGHVTEGRGKGHHVRRTVTIAPTGCGPRSYESAVQLEILP</sequence>
<reference evidence="3" key="1">
    <citation type="journal article" date="2019" name="Int. J. Syst. Evol. Microbiol.">
        <title>The Global Catalogue of Microorganisms (GCM) 10K type strain sequencing project: providing services to taxonomists for standard genome sequencing and annotation.</title>
        <authorList>
            <consortium name="The Broad Institute Genomics Platform"/>
            <consortium name="The Broad Institute Genome Sequencing Center for Infectious Disease"/>
            <person name="Wu L."/>
            <person name="Ma J."/>
        </authorList>
    </citation>
    <scope>NUCLEOTIDE SEQUENCE [LARGE SCALE GENOMIC DNA]</scope>
    <source>
        <strain evidence="3">CGMCC 4.7304</strain>
    </source>
</reference>
<keyword evidence="1" id="KW-0732">Signal</keyword>
<accession>A0ABW0Z8W3</accession>
<comment type="caution">
    <text evidence="2">The sequence shown here is derived from an EMBL/GenBank/DDBJ whole genome shotgun (WGS) entry which is preliminary data.</text>
</comment>
<protein>
    <recommendedName>
        <fullName evidence="4">Secreted protein</fullName>
    </recommendedName>
</protein>
<evidence type="ECO:0008006" key="4">
    <source>
        <dbReference type="Google" id="ProtNLM"/>
    </source>
</evidence>
<proteinExistence type="predicted"/>
<name>A0ABW0Z8W3_9ACTN</name>